<protein>
    <submittedName>
        <fullName evidence="1">Uncharacterized protein</fullName>
    </submittedName>
</protein>
<gene>
    <name evidence="1" type="ORF">SDRG_17245</name>
</gene>
<keyword evidence="2" id="KW-1185">Reference proteome</keyword>
<dbReference type="OMA" id="STHVYRA"/>
<dbReference type="OrthoDB" id="78897at2759"/>
<evidence type="ECO:0000313" key="2">
    <source>
        <dbReference type="Proteomes" id="UP000030762"/>
    </source>
</evidence>
<dbReference type="EMBL" id="JH767356">
    <property type="protein sequence ID" value="EQC24867.1"/>
    <property type="molecule type" value="Genomic_DNA"/>
</dbReference>
<dbReference type="InParanoid" id="T0R5U3"/>
<proteinExistence type="predicted"/>
<evidence type="ECO:0000313" key="1">
    <source>
        <dbReference type="EMBL" id="EQC24867.1"/>
    </source>
</evidence>
<dbReference type="AlphaFoldDB" id="T0R5U3"/>
<sequence length="298" mass="33392">GLNIVVTPLKAYLCESFPWQIVDAAPSAPFATWAQRETSLLTFYTAAYARCDSSIRLPVIRYTAEVFRPHKSYYHDVRGSTHVYRATVLRPQRFASCRLDVLTTLTGGIFLAPALEANICSFVASPNNASMVGGCFESRVFTSLAGTNCMWTRAGNELSNTSDPSVFTYYIAYRQNATMAFMTVKLAYRLLLTLYLAWHLWRHYYRHYITLVAQCTMLADARHCMLLLGDPTSIALLNPVVSLCLAVDVWFSIDTVAAELLAAVQVEDLWRFTLGCVYLSRTVAASLLRSSETYEMAC</sequence>
<dbReference type="VEuPathDB" id="FungiDB:SDRG_17245"/>
<dbReference type="Proteomes" id="UP000030762">
    <property type="component" value="Unassembled WGS sequence"/>
</dbReference>
<accession>T0R5U3</accession>
<dbReference type="GeneID" id="19957972"/>
<organism evidence="1 2">
    <name type="scientific">Saprolegnia diclina (strain VS20)</name>
    <dbReference type="NCBI Taxonomy" id="1156394"/>
    <lineage>
        <taxon>Eukaryota</taxon>
        <taxon>Sar</taxon>
        <taxon>Stramenopiles</taxon>
        <taxon>Oomycota</taxon>
        <taxon>Saprolegniomycetes</taxon>
        <taxon>Saprolegniales</taxon>
        <taxon>Saprolegniaceae</taxon>
        <taxon>Saprolegnia</taxon>
    </lineage>
</organism>
<feature type="non-terminal residue" evidence="1">
    <location>
        <position position="1"/>
    </location>
</feature>
<reference evidence="1 2" key="1">
    <citation type="submission" date="2012-04" db="EMBL/GenBank/DDBJ databases">
        <title>The Genome Sequence of Saprolegnia declina VS20.</title>
        <authorList>
            <consortium name="The Broad Institute Genome Sequencing Platform"/>
            <person name="Russ C."/>
            <person name="Nusbaum C."/>
            <person name="Tyler B."/>
            <person name="van West P."/>
            <person name="Dieguez-Uribeondo J."/>
            <person name="de Bruijn I."/>
            <person name="Tripathy S."/>
            <person name="Jiang R."/>
            <person name="Young S.K."/>
            <person name="Zeng Q."/>
            <person name="Gargeya S."/>
            <person name="Fitzgerald M."/>
            <person name="Haas B."/>
            <person name="Abouelleil A."/>
            <person name="Alvarado L."/>
            <person name="Arachchi H.M."/>
            <person name="Berlin A."/>
            <person name="Chapman S.B."/>
            <person name="Goldberg J."/>
            <person name="Griggs A."/>
            <person name="Gujja S."/>
            <person name="Hansen M."/>
            <person name="Howarth C."/>
            <person name="Imamovic A."/>
            <person name="Larimer J."/>
            <person name="McCowen C."/>
            <person name="Montmayeur A."/>
            <person name="Murphy C."/>
            <person name="Neiman D."/>
            <person name="Pearson M."/>
            <person name="Priest M."/>
            <person name="Roberts A."/>
            <person name="Saif S."/>
            <person name="Shea T."/>
            <person name="Sisk P."/>
            <person name="Sykes S."/>
            <person name="Wortman J."/>
            <person name="Nusbaum C."/>
            <person name="Birren B."/>
        </authorList>
    </citation>
    <scope>NUCLEOTIDE SEQUENCE [LARGE SCALE GENOMIC DNA]</scope>
    <source>
        <strain evidence="1 2">VS20</strain>
    </source>
</reference>
<name>T0R5U3_SAPDV</name>
<dbReference type="RefSeq" id="XP_008621707.1">
    <property type="nucleotide sequence ID" value="XM_008623485.1"/>
</dbReference>